<protein>
    <submittedName>
        <fullName evidence="1">Uncharacterized protein</fullName>
    </submittedName>
</protein>
<sequence>MAVTGLCGTVILLVENAGTDRFRSLEERLMSTTKMIAGAAILASATALGLLGAPTASAGEGWGINGTFAMSSNGEWAKINERYQKQPSTRGTWTVSTQCVSPTECTGTVTSDQGWSAPIYTNSGLWYVKRVLPQWRYCADGTPIEGLQIYKFYPVGENAQVDVNSDEYAGEDTTTGPSGSCGRNQWPAIRMPFYMKKI</sequence>
<evidence type="ECO:0000313" key="2">
    <source>
        <dbReference type="Proteomes" id="UP000006158"/>
    </source>
</evidence>
<dbReference type="PATRIC" id="fig|246196.56.peg.4767"/>
<dbReference type="KEGG" id="msg:MSMEI_4662"/>
<proteinExistence type="predicted"/>
<accession>I7GCW7</accession>
<reference evidence="1 2" key="1">
    <citation type="journal article" date="2007" name="Genome Biol.">
        <title>Interrupted coding sequences in Mycobacterium smegmatis: authentic mutations or sequencing errors?</title>
        <authorList>
            <person name="Deshayes C."/>
            <person name="Perrodou E."/>
            <person name="Gallien S."/>
            <person name="Euphrasie D."/>
            <person name="Schaeffer C."/>
            <person name="Van-Dorsselaer A."/>
            <person name="Poch O."/>
            <person name="Lecompte O."/>
            <person name="Reyrat J.M."/>
        </authorList>
    </citation>
    <scope>NUCLEOTIDE SEQUENCE [LARGE SCALE GENOMIC DNA]</scope>
    <source>
        <strain evidence="2">ATCC 700084 / mc(2)155</strain>
    </source>
</reference>
<dbReference type="EMBL" id="CP001663">
    <property type="protein sequence ID" value="AFP41111.1"/>
    <property type="molecule type" value="Genomic_DNA"/>
</dbReference>
<reference evidence="1 2" key="2">
    <citation type="journal article" date="2009" name="Genome Res.">
        <title>Ortho-proteogenomics: multiple proteomes investigation through orthology and a new MS-based protocol.</title>
        <authorList>
            <person name="Gallien S."/>
            <person name="Perrodou E."/>
            <person name="Carapito C."/>
            <person name="Deshayes C."/>
            <person name="Reyrat J.M."/>
            <person name="Van Dorsselaer A."/>
            <person name="Poch O."/>
            <person name="Schaeffer C."/>
            <person name="Lecompte O."/>
        </authorList>
    </citation>
    <scope>NUCLEOTIDE SEQUENCE [LARGE SCALE GENOMIC DNA]</scope>
    <source>
        <strain evidence="2">ATCC 700084 / mc(2)155</strain>
    </source>
</reference>
<evidence type="ECO:0000313" key="1">
    <source>
        <dbReference type="EMBL" id="AFP41111.1"/>
    </source>
</evidence>
<name>I7GCW7_MYCS2</name>
<gene>
    <name evidence="1" type="ordered locus">MSMEI_4662</name>
</gene>
<dbReference type="Proteomes" id="UP000006158">
    <property type="component" value="Chromosome"/>
</dbReference>
<dbReference type="AlphaFoldDB" id="I7GCW7"/>
<organism evidence="1 2">
    <name type="scientific">Mycolicibacterium smegmatis (strain ATCC 700084 / mc(2)155)</name>
    <name type="common">Mycobacterium smegmatis</name>
    <dbReference type="NCBI Taxonomy" id="246196"/>
    <lineage>
        <taxon>Bacteria</taxon>
        <taxon>Bacillati</taxon>
        <taxon>Actinomycetota</taxon>
        <taxon>Actinomycetes</taxon>
        <taxon>Mycobacteriales</taxon>
        <taxon>Mycobacteriaceae</taxon>
        <taxon>Mycolicibacterium</taxon>
    </lineage>
</organism>